<sequence length="40" mass="4412">MVQSDLGNNALFSAQGIFMQALTIIGFWAPQTLGSNMFYK</sequence>
<dbReference type="Proteomes" id="UP000254512">
    <property type="component" value="Unassembled WGS sequence"/>
</dbReference>
<protein>
    <submittedName>
        <fullName evidence="2">Uncharacterized protein</fullName>
    </submittedName>
</protein>
<reference evidence="2 3" key="1">
    <citation type="submission" date="2018-06" db="EMBL/GenBank/DDBJ databases">
        <authorList>
            <consortium name="Pathogen Informatics"/>
            <person name="Doyle S."/>
        </authorList>
    </citation>
    <scope>NUCLEOTIDE SEQUENCE [LARGE SCALE GENOMIC DNA]</scope>
    <source>
        <strain evidence="2 3">NCTC11645</strain>
    </source>
</reference>
<accession>A0A377J984</accession>
<name>A0A377J984_GRIHO</name>
<keyword evidence="1" id="KW-0472">Membrane</keyword>
<dbReference type="AlphaFoldDB" id="A0A377J984"/>
<evidence type="ECO:0000313" key="3">
    <source>
        <dbReference type="Proteomes" id="UP000254512"/>
    </source>
</evidence>
<evidence type="ECO:0000256" key="1">
    <source>
        <dbReference type="SAM" id="Phobius"/>
    </source>
</evidence>
<feature type="transmembrane region" description="Helical" evidence="1">
    <location>
        <begin position="12"/>
        <end position="30"/>
    </location>
</feature>
<keyword evidence="1" id="KW-0812">Transmembrane</keyword>
<organism evidence="2 3">
    <name type="scientific">Grimontia hollisae</name>
    <name type="common">Vibrio hollisae</name>
    <dbReference type="NCBI Taxonomy" id="673"/>
    <lineage>
        <taxon>Bacteria</taxon>
        <taxon>Pseudomonadati</taxon>
        <taxon>Pseudomonadota</taxon>
        <taxon>Gammaproteobacteria</taxon>
        <taxon>Vibrionales</taxon>
        <taxon>Vibrionaceae</taxon>
        <taxon>Grimontia</taxon>
    </lineage>
</organism>
<keyword evidence="1" id="KW-1133">Transmembrane helix</keyword>
<proteinExistence type="predicted"/>
<evidence type="ECO:0000313" key="2">
    <source>
        <dbReference type="EMBL" id="STO98356.1"/>
    </source>
</evidence>
<gene>
    <name evidence="2" type="ORF">NCTC11645_03341</name>
</gene>
<dbReference type="EMBL" id="UGHD01000003">
    <property type="protein sequence ID" value="STO98356.1"/>
    <property type="molecule type" value="Genomic_DNA"/>
</dbReference>